<evidence type="ECO:0000313" key="4">
    <source>
        <dbReference type="EMBL" id="EEV19175.1"/>
    </source>
</evidence>
<dbReference type="PANTHER" id="PTHR12215:SF10">
    <property type="entry name" value="L-AMINOADIPATE-SEMIALDEHYDE DEHYDROGENASE-PHOSPHOPANTETHEINYL TRANSFERASE"/>
    <property type="match status" value="1"/>
</dbReference>
<dbReference type="OrthoDB" id="9808281at2"/>
<dbReference type="GO" id="GO:0008897">
    <property type="term" value="F:holo-[acyl-carrier-protein] synthase activity"/>
    <property type="evidence" value="ECO:0007669"/>
    <property type="project" value="InterPro"/>
</dbReference>
<protein>
    <recommendedName>
        <fullName evidence="3">4'-phosphopantetheinyl transferase domain-containing protein</fullName>
    </recommendedName>
</protein>
<dbReference type="RefSeq" id="WP_006190457.1">
    <property type="nucleotide sequence ID" value="NZ_ACYH01000073.1"/>
</dbReference>
<dbReference type="EMBL" id="ACYH01000073">
    <property type="protein sequence ID" value="EEV19175.1"/>
    <property type="molecule type" value="Genomic_DNA"/>
</dbReference>
<dbReference type="GO" id="GO:0019878">
    <property type="term" value="P:lysine biosynthetic process via aminoadipic acid"/>
    <property type="evidence" value="ECO:0007669"/>
    <property type="project" value="TreeGrafter"/>
</dbReference>
<proteinExistence type="inferred from homology"/>
<dbReference type="InterPro" id="IPR037143">
    <property type="entry name" value="4-PPantetheinyl_Trfase_dom_sf"/>
</dbReference>
<dbReference type="AlphaFoldDB" id="C8PU36"/>
<dbReference type="Gene3D" id="3.90.470.20">
    <property type="entry name" value="4'-phosphopantetheinyl transferase domain"/>
    <property type="match status" value="1"/>
</dbReference>
<dbReference type="SUPFAM" id="SSF56214">
    <property type="entry name" value="4'-phosphopantetheinyl transferase"/>
    <property type="match status" value="2"/>
</dbReference>
<evidence type="ECO:0000313" key="5">
    <source>
        <dbReference type="Proteomes" id="UP000004509"/>
    </source>
</evidence>
<evidence type="ECO:0000256" key="2">
    <source>
        <dbReference type="ARBA" id="ARBA00022679"/>
    </source>
</evidence>
<feature type="domain" description="4'-phosphopantetheinyl transferase" evidence="3">
    <location>
        <begin position="50"/>
        <end position="108"/>
    </location>
</feature>
<accession>C8PU36</accession>
<keyword evidence="2" id="KW-0808">Transferase</keyword>
<comment type="similarity">
    <text evidence="1">Belongs to the P-Pant transferase superfamily. Gsp/Sfp/HetI/AcpT family.</text>
</comment>
<evidence type="ECO:0000256" key="1">
    <source>
        <dbReference type="ARBA" id="ARBA00010990"/>
    </source>
</evidence>
<gene>
    <name evidence="4" type="ORF">TREVI0001_0280</name>
</gene>
<dbReference type="PANTHER" id="PTHR12215">
    <property type="entry name" value="PHOSPHOPANTETHEINE TRANSFERASE"/>
    <property type="match status" value="1"/>
</dbReference>
<sequence>MKKLYFNTHPDYTILRTKNGRPYFAHTDALFFNGSHTKNYCITVMAEKNIAVDIEECRPKHFQAIAEYAFTETEQKRLAQSAAIEKDFFFLWTIKEADIKLRDGNIFSIKDAVSINLLEAPVVAAIAYPHSIFSFYLTKISAQQTAHLVASIIIAGHDTDIEFVWNYIAEPYTRITVDPLFAYPVQRA</sequence>
<dbReference type="STRING" id="596324.TREVI0001_0280"/>
<dbReference type="GO" id="GO:0000287">
    <property type="term" value="F:magnesium ion binding"/>
    <property type="evidence" value="ECO:0007669"/>
    <property type="project" value="InterPro"/>
</dbReference>
<dbReference type="InterPro" id="IPR008278">
    <property type="entry name" value="4-PPantetheinyl_Trfase_dom"/>
</dbReference>
<name>C8PU36_9SPIR</name>
<dbReference type="Proteomes" id="UP000004509">
    <property type="component" value="Unassembled WGS sequence"/>
</dbReference>
<comment type="caution">
    <text evidence="4">The sequence shown here is derived from an EMBL/GenBank/DDBJ whole genome shotgun (WGS) entry which is preliminary data.</text>
</comment>
<reference evidence="4 5" key="1">
    <citation type="submission" date="2009-07" db="EMBL/GenBank/DDBJ databases">
        <authorList>
            <person name="Madupu R."/>
            <person name="Sebastian Y."/>
            <person name="Durkin A.S."/>
            <person name="Torralba M."/>
            <person name="Methe B."/>
            <person name="Sutton G.G."/>
            <person name="Strausberg R.L."/>
            <person name="Nelson K.E."/>
        </authorList>
    </citation>
    <scope>NUCLEOTIDE SEQUENCE [LARGE SCALE GENOMIC DNA]</scope>
    <source>
        <strain evidence="4 5">ATCC 35580</strain>
    </source>
</reference>
<dbReference type="InterPro" id="IPR050559">
    <property type="entry name" value="P-Pant_transferase_sf"/>
</dbReference>
<dbReference type="GO" id="GO:0005829">
    <property type="term" value="C:cytosol"/>
    <property type="evidence" value="ECO:0007669"/>
    <property type="project" value="TreeGrafter"/>
</dbReference>
<dbReference type="eggNOG" id="COG2091">
    <property type="taxonomic scope" value="Bacteria"/>
</dbReference>
<dbReference type="Pfam" id="PF01648">
    <property type="entry name" value="ACPS"/>
    <property type="match status" value="1"/>
</dbReference>
<evidence type="ECO:0000259" key="3">
    <source>
        <dbReference type="Pfam" id="PF01648"/>
    </source>
</evidence>
<organism evidence="4 5">
    <name type="scientific">Treponema vincentii ATCC 35580</name>
    <dbReference type="NCBI Taxonomy" id="596324"/>
    <lineage>
        <taxon>Bacteria</taxon>
        <taxon>Pseudomonadati</taxon>
        <taxon>Spirochaetota</taxon>
        <taxon>Spirochaetia</taxon>
        <taxon>Spirochaetales</taxon>
        <taxon>Treponemataceae</taxon>
        <taxon>Treponema</taxon>
    </lineage>
</organism>